<evidence type="ECO:0000259" key="7">
    <source>
        <dbReference type="Pfam" id="PF20652"/>
    </source>
</evidence>
<dbReference type="GO" id="GO:0006904">
    <property type="term" value="P:vesicle docking involved in exocytosis"/>
    <property type="evidence" value="ECO:0007669"/>
    <property type="project" value="InterPro"/>
</dbReference>
<dbReference type="EMBL" id="LT598477">
    <property type="protein sequence ID" value="SCU93285.1"/>
    <property type="molecule type" value="Genomic_DNA"/>
</dbReference>
<gene>
    <name evidence="8" type="ORF">LAME_0F03268G</name>
</gene>
<dbReference type="OrthoDB" id="272977at2759"/>
<evidence type="ECO:0000259" key="6">
    <source>
        <dbReference type="Pfam" id="PF04048"/>
    </source>
</evidence>
<keyword evidence="1 4" id="KW-0813">Transport</keyword>
<keyword evidence="3 4" id="KW-0653">Protein transport</keyword>
<comment type="function">
    <text evidence="4">Component of the exocyst complex involved in the docking of exocytic vesicles with fusion sites on the plasma membrane.</text>
</comment>
<keyword evidence="5" id="KW-0175">Coiled coil</keyword>
<keyword evidence="9" id="KW-1185">Reference proteome</keyword>
<feature type="domain" description="Exocyst complex component Sec8 middle helical bundle" evidence="7">
    <location>
        <begin position="304"/>
        <end position="542"/>
    </location>
</feature>
<evidence type="ECO:0000256" key="2">
    <source>
        <dbReference type="ARBA" id="ARBA00022483"/>
    </source>
</evidence>
<evidence type="ECO:0000256" key="5">
    <source>
        <dbReference type="SAM" id="Coils"/>
    </source>
</evidence>
<sequence>MSSLSVPAQRRRALSVNNATHLEKEAMNNALDSLQNDLTLISTQWNKVITAEANPLELALAFLDDTSVGLGHRHKEFKHLSSRLGNDLQRAVNEHYQAFNTNIASYEQIVEFISESQELIGTTKDNIVGPIASLGDSQAQLEELNESSQRLNQMLEVLDAVELILALPDSVEELIKQKCYLQAKEALVRGFSEASQHNIWEIPALHTTKQMLESQKHTLFETLIEDINDLLYSKRLNISPRYEVKPTQLKDGVYNNMENFLTSSIDLDIEEQATTVNEELEAFLDKLKNSFASPSKSFAPLNSQGSVYEKVFMILSILNDMDELHPALISIAGRAKEEIHNIIAQATDAMRVKHPSLIKFSVSLESESVFELPGQEVISLFLQNVFWEIFLKLLLTLQGHRVVYEVSRALQPSSVVGERYRLNDIWNKLLDEVNQLLLSYTIDPKIQGMPKNKLSKMQSTHHQNDLKKPLTFSIQNNLDDKSSTRNHANDLRDLLKEMFPGFSATTNLELKSIYLEEEAFELDETLVPARVFNMAFILESLLLFVQGSSSVLPSNIDGTEAPMTFFSRFMDTKYLPQLELTLTYLFKTNIETLNPYAIESQPDSQPVFKAALDFKDLFHHVLCLLNVFHGYKAKLVSVVLKLLDRFCAYYQRVSAKLLGASENPMLDKKINSIWTENAKLRELTSQVFYANATRVKEESSELLKACPKFYQKGKNLKKQDIFNSLTVDTVASFLRTLSDVNEWLLQLRKVSTAVGVQETGAELQANTLRNEWSLFGVSSGENAINYRGLKLTLDDSAAKRYDNALDKLKAVEYKLWASLRYDIRARCIYYVTRFLQDSSWCPESAGVDLDVNITALTAELTTIESRLEELLTPRQKELVFEGLSEILNSILIESAHGMLALNHNGVKKMTKNINILQHICRSVVSSPENVNMKPALEFFALCGATESIVVQRANAGELQDFSFDDIKNILRLQLSEELQRQTRRESGMARAPSISANKRLSDAVGRLHLTRRTE</sequence>
<feature type="coiled-coil region" evidence="5">
    <location>
        <begin position="134"/>
        <end position="161"/>
    </location>
</feature>
<dbReference type="PANTHER" id="PTHR14146:SF0">
    <property type="entry name" value="EXOCYST COMPLEX COMPONENT 4"/>
    <property type="match status" value="1"/>
</dbReference>
<dbReference type="Pfam" id="PF04048">
    <property type="entry name" value="Sec8_N"/>
    <property type="match status" value="1"/>
</dbReference>
<evidence type="ECO:0000256" key="4">
    <source>
        <dbReference type="RuleBase" id="RU367079"/>
    </source>
</evidence>
<evidence type="ECO:0000256" key="3">
    <source>
        <dbReference type="ARBA" id="ARBA00022927"/>
    </source>
</evidence>
<name>A0A1G4JRC5_9SACH</name>
<keyword evidence="2 4" id="KW-0268">Exocytosis</keyword>
<evidence type="ECO:0000313" key="8">
    <source>
        <dbReference type="EMBL" id="SCU93285.1"/>
    </source>
</evidence>
<dbReference type="GO" id="GO:0006612">
    <property type="term" value="P:protein targeting to membrane"/>
    <property type="evidence" value="ECO:0007669"/>
    <property type="project" value="UniProtKB-UniRule"/>
</dbReference>
<dbReference type="Pfam" id="PF20652">
    <property type="entry name" value="Sec8_C"/>
    <property type="match status" value="1"/>
</dbReference>
<dbReference type="PANTHER" id="PTHR14146">
    <property type="entry name" value="EXOCYST COMPLEX COMPONENT 4"/>
    <property type="match status" value="1"/>
</dbReference>
<accession>A0A1G4JRC5</accession>
<feature type="coiled-coil region" evidence="5">
    <location>
        <begin position="17"/>
        <end position="44"/>
    </location>
</feature>
<dbReference type="GO" id="GO:0090522">
    <property type="term" value="P:vesicle tethering involved in exocytosis"/>
    <property type="evidence" value="ECO:0007669"/>
    <property type="project" value="UniProtKB-UniRule"/>
</dbReference>
<comment type="similarity">
    <text evidence="4">Belongs to the SEC8 family.</text>
</comment>
<dbReference type="Proteomes" id="UP000191144">
    <property type="component" value="Chromosome F"/>
</dbReference>
<evidence type="ECO:0000313" key="9">
    <source>
        <dbReference type="Proteomes" id="UP000191144"/>
    </source>
</evidence>
<dbReference type="InterPro" id="IPR007191">
    <property type="entry name" value="Sec8_exocyst_N"/>
</dbReference>
<evidence type="ECO:0000256" key="1">
    <source>
        <dbReference type="ARBA" id="ARBA00022448"/>
    </source>
</evidence>
<dbReference type="GO" id="GO:0015031">
    <property type="term" value="P:protein transport"/>
    <property type="evidence" value="ECO:0007669"/>
    <property type="project" value="UniProtKB-KW"/>
</dbReference>
<protein>
    <recommendedName>
        <fullName evidence="4">Exocyst complex component Sec8</fullName>
    </recommendedName>
</protein>
<reference evidence="9" key="1">
    <citation type="submission" date="2016-03" db="EMBL/GenBank/DDBJ databases">
        <authorList>
            <person name="Devillers Hugo."/>
        </authorList>
    </citation>
    <scope>NUCLEOTIDE SEQUENCE [LARGE SCALE GENOMIC DNA]</scope>
</reference>
<dbReference type="InterPro" id="IPR039682">
    <property type="entry name" value="Sec8/EXOC4"/>
</dbReference>
<dbReference type="AlphaFoldDB" id="A0A1G4JRC5"/>
<dbReference type="InterPro" id="IPR048630">
    <property type="entry name" value="Sec8_M"/>
</dbReference>
<dbReference type="GO" id="GO:0006893">
    <property type="term" value="P:Golgi to plasma membrane transport"/>
    <property type="evidence" value="ECO:0007669"/>
    <property type="project" value="TreeGrafter"/>
</dbReference>
<feature type="domain" description="Exocyst complex component Sec8 N-terminal" evidence="6">
    <location>
        <begin position="34"/>
        <end position="173"/>
    </location>
</feature>
<dbReference type="GO" id="GO:0000145">
    <property type="term" value="C:exocyst"/>
    <property type="evidence" value="ECO:0007669"/>
    <property type="project" value="UniProtKB-UniRule"/>
</dbReference>
<proteinExistence type="inferred from homology"/>
<organism evidence="8 9">
    <name type="scientific">Lachancea meyersii CBS 8951</name>
    <dbReference type="NCBI Taxonomy" id="1266667"/>
    <lineage>
        <taxon>Eukaryota</taxon>
        <taxon>Fungi</taxon>
        <taxon>Dikarya</taxon>
        <taxon>Ascomycota</taxon>
        <taxon>Saccharomycotina</taxon>
        <taxon>Saccharomycetes</taxon>
        <taxon>Saccharomycetales</taxon>
        <taxon>Saccharomycetaceae</taxon>
        <taxon>Lachancea</taxon>
    </lineage>
</organism>